<name>A0A8X6MIA5_NEPPI</name>
<sequence length="82" mass="9209">MTMLSFHGPLGLYWYRIISDSTRQAFIILVFGFSGVSLAGVIARPYTDIESLGSYELDRTNLTHQLDCVRQDILPEGHPPPL</sequence>
<accession>A0A8X6MIA5</accession>
<keyword evidence="1" id="KW-1133">Transmembrane helix</keyword>
<evidence type="ECO:0000313" key="3">
    <source>
        <dbReference type="Proteomes" id="UP000887013"/>
    </source>
</evidence>
<reference evidence="2" key="1">
    <citation type="submission" date="2020-08" db="EMBL/GenBank/DDBJ databases">
        <title>Multicomponent nature underlies the extraordinary mechanical properties of spider dragline silk.</title>
        <authorList>
            <person name="Kono N."/>
            <person name="Nakamura H."/>
            <person name="Mori M."/>
            <person name="Yoshida Y."/>
            <person name="Ohtoshi R."/>
            <person name="Malay A.D."/>
            <person name="Moran D.A.P."/>
            <person name="Tomita M."/>
            <person name="Numata K."/>
            <person name="Arakawa K."/>
        </authorList>
    </citation>
    <scope>NUCLEOTIDE SEQUENCE</scope>
</reference>
<evidence type="ECO:0000313" key="2">
    <source>
        <dbReference type="EMBL" id="GFS55829.1"/>
    </source>
</evidence>
<dbReference type="EMBL" id="BMAW01092613">
    <property type="protein sequence ID" value="GFS55829.1"/>
    <property type="molecule type" value="Genomic_DNA"/>
</dbReference>
<dbReference type="AlphaFoldDB" id="A0A8X6MIA5"/>
<keyword evidence="1" id="KW-0472">Membrane</keyword>
<comment type="caution">
    <text evidence="2">The sequence shown here is derived from an EMBL/GenBank/DDBJ whole genome shotgun (WGS) entry which is preliminary data.</text>
</comment>
<keyword evidence="1" id="KW-0812">Transmembrane</keyword>
<gene>
    <name evidence="2" type="ORF">NPIL_223301</name>
</gene>
<protein>
    <submittedName>
        <fullName evidence="2">Uncharacterized protein</fullName>
    </submittedName>
</protein>
<organism evidence="2 3">
    <name type="scientific">Nephila pilipes</name>
    <name type="common">Giant wood spider</name>
    <name type="synonym">Nephila maculata</name>
    <dbReference type="NCBI Taxonomy" id="299642"/>
    <lineage>
        <taxon>Eukaryota</taxon>
        <taxon>Metazoa</taxon>
        <taxon>Ecdysozoa</taxon>
        <taxon>Arthropoda</taxon>
        <taxon>Chelicerata</taxon>
        <taxon>Arachnida</taxon>
        <taxon>Araneae</taxon>
        <taxon>Araneomorphae</taxon>
        <taxon>Entelegynae</taxon>
        <taxon>Araneoidea</taxon>
        <taxon>Nephilidae</taxon>
        <taxon>Nephila</taxon>
    </lineage>
</organism>
<evidence type="ECO:0000256" key="1">
    <source>
        <dbReference type="SAM" id="Phobius"/>
    </source>
</evidence>
<dbReference type="Proteomes" id="UP000887013">
    <property type="component" value="Unassembled WGS sequence"/>
</dbReference>
<keyword evidence="3" id="KW-1185">Reference proteome</keyword>
<feature type="transmembrane region" description="Helical" evidence="1">
    <location>
        <begin position="25"/>
        <end position="43"/>
    </location>
</feature>
<proteinExistence type="predicted"/>